<reference evidence="4" key="1">
    <citation type="submission" date="2016-09" db="EMBL/GenBank/DDBJ databases">
        <title>Acidihalobacter prosperus F5.</title>
        <authorList>
            <person name="Khaleque H.N."/>
            <person name="Ramsay J.P."/>
            <person name="Kaksonen A.H."/>
            <person name="Boxall N.J."/>
            <person name="Watkin E.L.J."/>
        </authorList>
    </citation>
    <scope>NUCLEOTIDE SEQUENCE [LARGE SCALE GENOMIC DNA]</scope>
    <source>
        <strain evidence="4">F5</strain>
    </source>
</reference>
<dbReference type="PRINTS" id="PR00813">
    <property type="entry name" value="BCTERIALGSPG"/>
</dbReference>
<dbReference type="KEGG" id="aprs:BI364_16995"/>
<keyword evidence="2" id="KW-0472">Membrane</keyword>
<name>A0A1D8ITI8_9GAMM</name>
<keyword evidence="4" id="KW-1185">Reference proteome</keyword>
<dbReference type="GO" id="GO:0043683">
    <property type="term" value="P:type IV pilus assembly"/>
    <property type="evidence" value="ECO:0007669"/>
    <property type="project" value="InterPro"/>
</dbReference>
<protein>
    <recommendedName>
        <fullName evidence="5">Pilus assembly protein PilE</fullName>
    </recommendedName>
</protein>
<dbReference type="AlphaFoldDB" id="A0A1D8ITI8"/>
<dbReference type="Pfam" id="PF16732">
    <property type="entry name" value="ComP_DUS"/>
    <property type="match status" value="1"/>
</dbReference>
<keyword evidence="2" id="KW-0812">Transmembrane</keyword>
<organism evidence="3 4">
    <name type="scientific">Acidihalobacter yilgarnensis</name>
    <dbReference type="NCBI Taxonomy" id="2819280"/>
    <lineage>
        <taxon>Bacteria</taxon>
        <taxon>Pseudomonadati</taxon>
        <taxon>Pseudomonadota</taxon>
        <taxon>Gammaproteobacteria</taxon>
        <taxon>Chromatiales</taxon>
        <taxon>Ectothiorhodospiraceae</taxon>
        <taxon>Acidihalobacter</taxon>
    </lineage>
</organism>
<dbReference type="PROSITE" id="PS00409">
    <property type="entry name" value="PROKAR_NTER_METHYL"/>
    <property type="match status" value="1"/>
</dbReference>
<evidence type="ECO:0000256" key="1">
    <source>
        <dbReference type="ARBA" id="ARBA00022481"/>
    </source>
</evidence>
<dbReference type="GO" id="GO:0015627">
    <property type="term" value="C:type II protein secretion system complex"/>
    <property type="evidence" value="ECO:0007669"/>
    <property type="project" value="InterPro"/>
</dbReference>
<dbReference type="GO" id="GO:0015628">
    <property type="term" value="P:protein secretion by the type II secretion system"/>
    <property type="evidence" value="ECO:0007669"/>
    <property type="project" value="InterPro"/>
</dbReference>
<feature type="transmembrane region" description="Helical" evidence="2">
    <location>
        <begin position="12"/>
        <end position="36"/>
    </location>
</feature>
<proteinExistence type="predicted"/>
<dbReference type="InterPro" id="IPR000983">
    <property type="entry name" value="Bac_GSPG_pilin"/>
</dbReference>
<keyword evidence="1" id="KW-0488">Methylation</keyword>
<dbReference type="InterPro" id="IPR031982">
    <property type="entry name" value="PilE-like"/>
</dbReference>
<evidence type="ECO:0000313" key="3">
    <source>
        <dbReference type="EMBL" id="AOU99848.1"/>
    </source>
</evidence>
<dbReference type="EMBL" id="CP017415">
    <property type="protein sequence ID" value="AOU99848.1"/>
    <property type="molecule type" value="Genomic_DNA"/>
</dbReference>
<dbReference type="InterPro" id="IPR012902">
    <property type="entry name" value="N_methyl_site"/>
</dbReference>
<keyword evidence="2" id="KW-1133">Transmembrane helix</keyword>
<dbReference type="Gene3D" id="3.30.700.10">
    <property type="entry name" value="Glycoprotein, Type 4 Pilin"/>
    <property type="match status" value="1"/>
</dbReference>
<dbReference type="InterPro" id="IPR045584">
    <property type="entry name" value="Pilin-like"/>
</dbReference>
<dbReference type="SUPFAM" id="SSF54523">
    <property type="entry name" value="Pili subunits"/>
    <property type="match status" value="1"/>
</dbReference>
<evidence type="ECO:0000313" key="4">
    <source>
        <dbReference type="Proteomes" id="UP000095401"/>
    </source>
</evidence>
<accession>A0A1D8ITI8</accession>
<gene>
    <name evidence="3" type="ORF">BI364_16995</name>
</gene>
<evidence type="ECO:0008006" key="5">
    <source>
        <dbReference type="Google" id="ProtNLM"/>
    </source>
</evidence>
<dbReference type="NCBIfam" id="TIGR02532">
    <property type="entry name" value="IV_pilin_GFxxxE"/>
    <property type="match status" value="1"/>
</dbReference>
<sequence>MFRQRKGDSLRGFTLIELMITVVVAAILAIIAYPMYTGYVLKAHRTAAKTSLLEIASREERYYSTNNIYATSLLMLGYNGTGIDVPTGSSTPYYHVGLYATSTTYYNIRAIPIHSQINDTECGTFMLNSLGQKKVQNASPQVAANCWQ</sequence>
<dbReference type="Proteomes" id="UP000095401">
    <property type="component" value="Chromosome"/>
</dbReference>
<evidence type="ECO:0000256" key="2">
    <source>
        <dbReference type="SAM" id="Phobius"/>
    </source>
</evidence>
<dbReference type="Pfam" id="PF07963">
    <property type="entry name" value="N_methyl"/>
    <property type="match status" value="1"/>
</dbReference>